<proteinExistence type="predicted"/>
<dbReference type="OrthoDB" id="571248at2"/>
<comment type="caution">
    <text evidence="2">The sequence shown here is derived from an EMBL/GenBank/DDBJ whole genome shotgun (WGS) entry which is preliminary data.</text>
</comment>
<organism evidence="2 3">
    <name type="scientific">Flaviaesturariibacter aridisoli</name>
    <dbReference type="NCBI Taxonomy" id="2545761"/>
    <lineage>
        <taxon>Bacteria</taxon>
        <taxon>Pseudomonadati</taxon>
        <taxon>Bacteroidota</taxon>
        <taxon>Chitinophagia</taxon>
        <taxon>Chitinophagales</taxon>
        <taxon>Chitinophagaceae</taxon>
        <taxon>Flaviaestuariibacter</taxon>
    </lineage>
</organism>
<dbReference type="PANTHER" id="PTHR13847">
    <property type="entry name" value="SARCOSINE DEHYDROGENASE-RELATED"/>
    <property type="match status" value="1"/>
</dbReference>
<evidence type="ECO:0000313" key="2">
    <source>
        <dbReference type="EMBL" id="TCZ69591.1"/>
    </source>
</evidence>
<dbReference type="EMBL" id="SKFH01000020">
    <property type="protein sequence ID" value="TCZ69591.1"/>
    <property type="molecule type" value="Genomic_DNA"/>
</dbReference>
<dbReference type="InterPro" id="IPR036188">
    <property type="entry name" value="FAD/NAD-bd_sf"/>
</dbReference>
<evidence type="ECO:0000259" key="1">
    <source>
        <dbReference type="Pfam" id="PF01266"/>
    </source>
</evidence>
<reference evidence="2 3" key="1">
    <citation type="submission" date="2019-03" db="EMBL/GenBank/DDBJ databases">
        <authorList>
            <person name="Kim M.K.M."/>
        </authorList>
    </citation>
    <scope>NUCLEOTIDE SEQUENCE [LARGE SCALE GENOMIC DNA]</scope>
    <source>
        <strain evidence="2 3">17J68-15</strain>
    </source>
</reference>
<feature type="domain" description="FAD dependent oxidoreductase" evidence="1">
    <location>
        <begin position="31"/>
        <end position="382"/>
    </location>
</feature>
<gene>
    <name evidence="2" type="ORF">E0486_12235</name>
</gene>
<dbReference type="Gene3D" id="3.30.9.10">
    <property type="entry name" value="D-Amino Acid Oxidase, subunit A, domain 2"/>
    <property type="match status" value="1"/>
</dbReference>
<dbReference type="Gene3D" id="3.50.50.60">
    <property type="entry name" value="FAD/NAD(P)-binding domain"/>
    <property type="match status" value="1"/>
</dbReference>
<sequence length="399" mass="43594">MYLHTPDTYSLRAAGPVPGYTALDRDLRCEVLVLGTGISGALTAFKLQQAGFHCTLIDRRGAAMGSTVASTSLLQYELDTSLCELSDRIGNRAAEESYRLCYEAIDGLEQVCADCGAANLFEPRNSVQWASSRRHLPALREEVARRKAIGFDVELLGTKALAEDYFLQKSGGLFSRKAAQIDAFALTHRLLASIVDDGGAVYTHTEAVHIDWHPQGISVRTSTGHHIEAQRLVIACGYESQRYLPKSVEELFVTYVQLSEPLPPDAFWKDRALLWETAHPYLYLRTTTDNRLIIGGKDDPYDGRPGFPALSRKAKALQRSVKHLLPGLPFRPALSWAGIFAGTTDGLPYIGSVPGQPHTVYALGFGGNGILFSVLAADIIAGLFNGHKPQGASLFSFNR</sequence>
<dbReference type="SUPFAM" id="SSF51905">
    <property type="entry name" value="FAD/NAD(P)-binding domain"/>
    <property type="match status" value="1"/>
</dbReference>
<keyword evidence="3" id="KW-1185">Reference proteome</keyword>
<dbReference type="Proteomes" id="UP000295164">
    <property type="component" value="Unassembled WGS sequence"/>
</dbReference>
<dbReference type="AlphaFoldDB" id="A0A4R4E1F2"/>
<dbReference type="PANTHER" id="PTHR13847:SF201">
    <property type="entry name" value="PUTATIBE OXIDOREDUCTASE"/>
    <property type="match status" value="1"/>
</dbReference>
<dbReference type="Pfam" id="PF01266">
    <property type="entry name" value="DAO"/>
    <property type="match status" value="1"/>
</dbReference>
<evidence type="ECO:0000313" key="3">
    <source>
        <dbReference type="Proteomes" id="UP000295164"/>
    </source>
</evidence>
<protein>
    <submittedName>
        <fullName evidence="2">FAD-binding oxidoreductase</fullName>
    </submittedName>
</protein>
<dbReference type="RefSeq" id="WP_131852470.1">
    <property type="nucleotide sequence ID" value="NZ_SKFH01000020.1"/>
</dbReference>
<accession>A0A4R4E1F2</accession>
<dbReference type="InterPro" id="IPR006076">
    <property type="entry name" value="FAD-dep_OxRdtase"/>
</dbReference>
<dbReference type="GO" id="GO:0005737">
    <property type="term" value="C:cytoplasm"/>
    <property type="evidence" value="ECO:0007669"/>
    <property type="project" value="TreeGrafter"/>
</dbReference>
<name>A0A4R4E1F2_9BACT</name>